<evidence type="ECO:0000313" key="2">
    <source>
        <dbReference type="EMBL" id="AEM22908.1"/>
    </source>
</evidence>
<feature type="chain" id="PRO_5003398826" description="DUF4352 domain-containing protein" evidence="1">
    <location>
        <begin position="20"/>
        <end position="142"/>
    </location>
</feature>
<name>G0EMD7_BRAIP</name>
<dbReference type="EMBL" id="CP002874">
    <property type="protein sequence ID" value="AEM22908.1"/>
    <property type="molecule type" value="Genomic_DNA"/>
</dbReference>
<accession>G0EMD7</accession>
<dbReference type="AlphaFoldDB" id="G0EMD7"/>
<feature type="signal peptide" evidence="1">
    <location>
        <begin position="1"/>
        <end position="19"/>
    </location>
</feature>
<dbReference type="PATRIC" id="fig|1045858.4.peg.2305"/>
<dbReference type="RefSeq" id="WP_014488720.1">
    <property type="nucleotide sequence ID" value="NC_017243.1"/>
</dbReference>
<gene>
    <name evidence="2" type="ordered locus">Bint_2302</name>
</gene>
<dbReference type="HOGENOM" id="CLU_1955400_0_0_12"/>
<keyword evidence="1" id="KW-0732">Signal</keyword>
<keyword evidence="3" id="KW-1185">Reference proteome</keyword>
<organism evidence="2 3">
    <name type="scientific">Brachyspira intermedia (strain ATCC 51140 / PWS/A)</name>
    <name type="common">Serpulina intermedia</name>
    <dbReference type="NCBI Taxonomy" id="1045858"/>
    <lineage>
        <taxon>Bacteria</taxon>
        <taxon>Pseudomonadati</taxon>
        <taxon>Spirochaetota</taxon>
        <taxon>Spirochaetia</taxon>
        <taxon>Brachyspirales</taxon>
        <taxon>Brachyspiraceae</taxon>
        <taxon>Brachyspira</taxon>
    </lineage>
</organism>
<dbReference type="GeneID" id="44970803"/>
<proteinExistence type="predicted"/>
<dbReference type="Proteomes" id="UP000008522">
    <property type="component" value="Chromosome"/>
</dbReference>
<dbReference type="OrthoDB" id="9898442at2"/>
<protein>
    <recommendedName>
        <fullName evidence="4">DUF4352 domain-containing protein</fullName>
    </recommendedName>
</protein>
<evidence type="ECO:0000313" key="3">
    <source>
        <dbReference type="Proteomes" id="UP000008522"/>
    </source>
</evidence>
<evidence type="ECO:0000256" key="1">
    <source>
        <dbReference type="SAM" id="SignalP"/>
    </source>
</evidence>
<dbReference type="PROSITE" id="PS51257">
    <property type="entry name" value="PROKAR_LIPOPROTEIN"/>
    <property type="match status" value="1"/>
</dbReference>
<sequence>MIKKLFLFTLLVSSFLVISCSNEDTTGSTGTETRVGTGIDLKYAGEIYEALNVQKKNGTVLSVLRITISNDGGYKLFYVETSDANTYNGEVVPKEIFKVSDTKYNTEFFGEVTRTFEFASDGSTLTLHEPNSYNEDIVLTKK</sequence>
<reference evidence="2 3" key="1">
    <citation type="journal article" date="2011" name="BMC Genomics">
        <title>Complete genome sequence of Brachyspira intermedia reveals unique genomic features in Brachyspira species and phage-mediated horizontal gene transfer.</title>
        <authorList>
            <person name="Hafstrom T."/>
            <person name="Jansson D.S."/>
            <person name="Segerman B."/>
        </authorList>
    </citation>
    <scope>NUCLEOTIDE SEQUENCE [LARGE SCALE GENOMIC DNA]</scope>
    <source>
        <strain evidence="3">ATCC 51140 / PWS/A</strain>
    </source>
</reference>
<dbReference type="KEGG" id="bip:Bint_2302"/>
<evidence type="ECO:0008006" key="4">
    <source>
        <dbReference type="Google" id="ProtNLM"/>
    </source>
</evidence>